<dbReference type="SUPFAM" id="SSF64593">
    <property type="entry name" value="Intermediate filament protein, coiled coil region"/>
    <property type="match status" value="2"/>
</dbReference>
<dbReference type="InterPro" id="IPR018039">
    <property type="entry name" value="IF_conserved"/>
</dbReference>
<evidence type="ECO:0000256" key="1">
    <source>
        <dbReference type="ARBA" id="ARBA00022754"/>
    </source>
</evidence>
<sequence>MAAASVSTPESDSGLASDPLWSPLASPNLRRPLREKEELRQLNDRLATYIQRVRALEAAKAALHLRLGRCEEDSSRDLGSLRSSYERELAKARQALERRALQEAALQAAADSLREEHRQLLARNTKKEHELSSAVARVRDLDARLNSREAELATALHMQQNLEKELQESKDQTTSLKELLKSSRNELQNEKLKRAELENQVKSFREQVVFLKSFHENVCINKKQLYESRIQGIVSGRQQEYEAKLMNSLQELRKEHEKQIKEYKDQVEQNFQAKVENALLYAEKKHDFATSVQEELKKTKLKVDNLVSQVNGKTRIKELETKIKELHRAIDTECDSSKRRLAEKNREMAEMQQQMQSQLNEYEHLLDVKLALDLEINAYKMLLEGEEKR</sequence>
<dbReference type="PANTHER" id="PTHR45721:SF16">
    <property type="entry name" value="LAMIN-L(III)"/>
    <property type="match status" value="1"/>
</dbReference>
<accession>A0A8C6VMF0</accession>
<dbReference type="Pfam" id="PF00038">
    <property type="entry name" value="Filament"/>
    <property type="match status" value="1"/>
</dbReference>
<dbReference type="GO" id="GO:0051664">
    <property type="term" value="P:nuclear pore localization"/>
    <property type="evidence" value="ECO:0007669"/>
    <property type="project" value="TreeGrafter"/>
</dbReference>
<feature type="domain" description="IF rod" evidence="6">
    <location>
        <begin position="35"/>
        <end position="389"/>
    </location>
</feature>
<feature type="coiled-coil region" evidence="4">
    <location>
        <begin position="39"/>
        <end position="207"/>
    </location>
</feature>
<dbReference type="Gene3D" id="1.20.5.1160">
    <property type="entry name" value="Vasodilator-stimulated phosphoprotein"/>
    <property type="match status" value="1"/>
</dbReference>
<dbReference type="GO" id="GO:0006998">
    <property type="term" value="P:nuclear envelope organization"/>
    <property type="evidence" value="ECO:0007669"/>
    <property type="project" value="TreeGrafter"/>
</dbReference>
<dbReference type="Proteomes" id="UP000694559">
    <property type="component" value="Unplaced"/>
</dbReference>
<reference evidence="7" key="1">
    <citation type="submission" date="2025-08" db="UniProtKB">
        <authorList>
            <consortium name="Ensembl"/>
        </authorList>
    </citation>
    <scope>IDENTIFICATION</scope>
</reference>
<evidence type="ECO:0000256" key="4">
    <source>
        <dbReference type="SAM" id="Coils"/>
    </source>
</evidence>
<name>A0A8C6VMF0_NAJNA</name>
<dbReference type="GeneTree" id="ENSGT00940000164952"/>
<dbReference type="OMA" id="RNTKKEH"/>
<dbReference type="PROSITE" id="PS00226">
    <property type="entry name" value="IF_ROD_1"/>
    <property type="match status" value="1"/>
</dbReference>
<protein>
    <recommendedName>
        <fullName evidence="6">IF rod domain-containing protein</fullName>
    </recommendedName>
</protein>
<dbReference type="GO" id="GO:0005882">
    <property type="term" value="C:intermediate filament"/>
    <property type="evidence" value="ECO:0007669"/>
    <property type="project" value="UniProtKB-KW"/>
</dbReference>
<dbReference type="GO" id="GO:0005200">
    <property type="term" value="F:structural constituent of cytoskeleton"/>
    <property type="evidence" value="ECO:0007669"/>
    <property type="project" value="TreeGrafter"/>
</dbReference>
<evidence type="ECO:0000313" key="7">
    <source>
        <dbReference type="Ensembl" id="ENSNNAP00000006453.1"/>
    </source>
</evidence>
<dbReference type="GO" id="GO:0007097">
    <property type="term" value="P:nuclear migration"/>
    <property type="evidence" value="ECO:0007669"/>
    <property type="project" value="TreeGrafter"/>
</dbReference>
<feature type="region of interest" description="Disordered" evidence="5">
    <location>
        <begin position="1"/>
        <end position="34"/>
    </location>
</feature>
<evidence type="ECO:0000256" key="5">
    <source>
        <dbReference type="SAM" id="MobiDB-lite"/>
    </source>
</evidence>
<evidence type="ECO:0000259" key="6">
    <source>
        <dbReference type="PROSITE" id="PS51842"/>
    </source>
</evidence>
<feature type="coiled-coil region" evidence="4">
    <location>
        <begin position="238"/>
        <end position="368"/>
    </location>
</feature>
<dbReference type="Gene3D" id="1.20.5.170">
    <property type="match status" value="1"/>
</dbReference>
<dbReference type="SMART" id="SM01391">
    <property type="entry name" value="Filament"/>
    <property type="match status" value="1"/>
</dbReference>
<dbReference type="PANTHER" id="PTHR45721">
    <property type="entry name" value="LAMIN DM0-RELATED"/>
    <property type="match status" value="1"/>
</dbReference>
<dbReference type="PROSITE" id="PS51842">
    <property type="entry name" value="IF_ROD_2"/>
    <property type="match status" value="1"/>
</dbReference>
<keyword evidence="8" id="KW-1185">Reference proteome</keyword>
<dbReference type="AlphaFoldDB" id="A0A8C6VMF0"/>
<reference evidence="7" key="2">
    <citation type="submission" date="2025-09" db="UniProtKB">
        <authorList>
            <consortium name="Ensembl"/>
        </authorList>
    </citation>
    <scope>IDENTIFICATION</scope>
</reference>
<keyword evidence="1 3" id="KW-0403">Intermediate filament</keyword>
<feature type="compositionally biased region" description="Polar residues" evidence="5">
    <location>
        <begin position="1"/>
        <end position="11"/>
    </location>
</feature>
<evidence type="ECO:0000256" key="3">
    <source>
        <dbReference type="RuleBase" id="RU000685"/>
    </source>
</evidence>
<organism evidence="7 8">
    <name type="scientific">Naja naja</name>
    <name type="common">Indian cobra</name>
    <dbReference type="NCBI Taxonomy" id="35670"/>
    <lineage>
        <taxon>Eukaryota</taxon>
        <taxon>Metazoa</taxon>
        <taxon>Chordata</taxon>
        <taxon>Craniata</taxon>
        <taxon>Vertebrata</taxon>
        <taxon>Euteleostomi</taxon>
        <taxon>Lepidosauria</taxon>
        <taxon>Squamata</taxon>
        <taxon>Bifurcata</taxon>
        <taxon>Unidentata</taxon>
        <taxon>Episquamata</taxon>
        <taxon>Toxicofera</taxon>
        <taxon>Serpentes</taxon>
        <taxon>Colubroidea</taxon>
        <taxon>Elapidae</taxon>
        <taxon>Elapinae</taxon>
        <taxon>Naja</taxon>
    </lineage>
</organism>
<dbReference type="OrthoDB" id="102442at2759"/>
<evidence type="ECO:0000313" key="8">
    <source>
        <dbReference type="Proteomes" id="UP000694559"/>
    </source>
</evidence>
<dbReference type="GO" id="GO:0090435">
    <property type="term" value="P:protein localization to nuclear envelope"/>
    <property type="evidence" value="ECO:0007669"/>
    <property type="project" value="TreeGrafter"/>
</dbReference>
<dbReference type="GO" id="GO:0031507">
    <property type="term" value="P:heterochromatin formation"/>
    <property type="evidence" value="ECO:0007669"/>
    <property type="project" value="TreeGrafter"/>
</dbReference>
<dbReference type="Ensembl" id="ENSNNAT00000006763.1">
    <property type="protein sequence ID" value="ENSNNAP00000006453.1"/>
    <property type="gene ID" value="ENSNNAG00000004376.1"/>
</dbReference>
<proteinExistence type="inferred from homology"/>
<keyword evidence="2 4" id="KW-0175">Coiled coil</keyword>
<comment type="similarity">
    <text evidence="3">Belongs to the intermediate filament family.</text>
</comment>
<evidence type="ECO:0000256" key="2">
    <source>
        <dbReference type="ARBA" id="ARBA00023054"/>
    </source>
</evidence>
<dbReference type="GO" id="GO:0005652">
    <property type="term" value="C:nuclear lamina"/>
    <property type="evidence" value="ECO:0007669"/>
    <property type="project" value="TreeGrafter"/>
</dbReference>
<dbReference type="InterPro" id="IPR039008">
    <property type="entry name" value="IF_rod_dom"/>
</dbReference>